<dbReference type="InterPro" id="IPR045853">
    <property type="entry name" value="Pep_chain_release_fac_I_sf"/>
</dbReference>
<accession>A0A0G3WJU4</accession>
<dbReference type="GO" id="GO:0016787">
    <property type="term" value="F:hydrolase activity"/>
    <property type="evidence" value="ECO:0007669"/>
    <property type="project" value="UniProtKB-KW"/>
</dbReference>
<dbReference type="PROSITE" id="PS00745">
    <property type="entry name" value="RF_PROK_I"/>
    <property type="match status" value="1"/>
</dbReference>
<dbReference type="Pfam" id="PF00472">
    <property type="entry name" value="RF-1"/>
    <property type="match status" value="1"/>
</dbReference>
<reference evidence="5 6" key="1">
    <citation type="submission" date="2014-09" db="EMBL/GenBank/DDBJ databases">
        <title>Complete genome sequence of Endomicrobium proavitum.</title>
        <authorList>
            <person name="Zheng H."/>
        </authorList>
    </citation>
    <scope>NUCLEOTIDE SEQUENCE [LARGE SCALE GENOMIC DNA]</scope>
    <source>
        <strain evidence="5 6">Rsa215</strain>
    </source>
</reference>
<dbReference type="InterPro" id="IPR000352">
    <property type="entry name" value="Pep_chain_release_fac_I"/>
</dbReference>
<evidence type="ECO:0000256" key="3">
    <source>
        <dbReference type="SAM" id="MobiDB-lite"/>
    </source>
</evidence>
<name>A0A0G3WJU4_9BACT</name>
<evidence type="ECO:0000256" key="1">
    <source>
        <dbReference type="ARBA" id="ARBA00010835"/>
    </source>
</evidence>
<dbReference type="EMBL" id="CP009498">
    <property type="protein sequence ID" value="AKL97769.1"/>
    <property type="molecule type" value="Genomic_DNA"/>
</dbReference>
<feature type="region of interest" description="Disordered" evidence="3">
    <location>
        <begin position="96"/>
        <end position="136"/>
    </location>
</feature>
<feature type="compositionally biased region" description="Basic residues" evidence="3">
    <location>
        <begin position="100"/>
        <end position="114"/>
    </location>
</feature>
<evidence type="ECO:0000256" key="2">
    <source>
        <dbReference type="ARBA" id="ARBA00022946"/>
    </source>
</evidence>
<keyword evidence="5" id="KW-0378">Hydrolase</keyword>
<evidence type="ECO:0000313" key="6">
    <source>
        <dbReference type="Proteomes" id="UP000035337"/>
    </source>
</evidence>
<dbReference type="PANTHER" id="PTHR46203:SF1">
    <property type="entry name" value="MITOCHONDRIAL TRANSLATION RELEASE FACTOR IN RESCUE"/>
    <property type="match status" value="1"/>
</dbReference>
<feature type="domain" description="Prokaryotic-type class I peptide chain release factors" evidence="4">
    <location>
        <begin position="34"/>
        <end position="50"/>
    </location>
</feature>
<dbReference type="OrthoDB" id="9815709at2"/>
<dbReference type="RefSeq" id="WP_052571560.1">
    <property type="nucleotide sequence ID" value="NZ_CP009498.1"/>
</dbReference>
<sequence>MINFGVSDSKHKELYKKFEKFGVKEADIEEKFIRSPGKGGQNVNKVSTAVYLKHIPTGTEVKCHRERLQGLNRFIARKLLIEKIEESVLGELSEKQKKIEKIRRQKRRRNKKAKEKMLENKKYNSDKKANRSKVDF</sequence>
<dbReference type="Gene3D" id="3.30.160.20">
    <property type="match status" value="1"/>
</dbReference>
<evidence type="ECO:0000313" key="5">
    <source>
        <dbReference type="EMBL" id="AKL97769.1"/>
    </source>
</evidence>
<dbReference type="InterPro" id="IPR052405">
    <property type="entry name" value="Mito_Transl_Release_Factor"/>
</dbReference>
<dbReference type="PANTHER" id="PTHR46203">
    <property type="entry name" value="PROBABLE PEPTIDE CHAIN RELEASE FACTOR C12ORF65"/>
    <property type="match status" value="1"/>
</dbReference>
<evidence type="ECO:0000259" key="4">
    <source>
        <dbReference type="PROSITE" id="PS00745"/>
    </source>
</evidence>
<dbReference type="GO" id="GO:0003747">
    <property type="term" value="F:translation release factor activity"/>
    <property type="evidence" value="ECO:0007669"/>
    <property type="project" value="InterPro"/>
</dbReference>
<keyword evidence="6" id="KW-1185">Reference proteome</keyword>
<proteinExistence type="inferred from homology"/>
<feature type="compositionally biased region" description="Basic and acidic residues" evidence="3">
    <location>
        <begin position="115"/>
        <end position="136"/>
    </location>
</feature>
<gene>
    <name evidence="5" type="ORF">Epro_0390</name>
</gene>
<dbReference type="SUPFAM" id="SSF75620">
    <property type="entry name" value="Release factor"/>
    <property type="match status" value="1"/>
</dbReference>
<comment type="similarity">
    <text evidence="1">Belongs to the prokaryotic/mitochondrial release factor family.</text>
</comment>
<dbReference type="Proteomes" id="UP000035337">
    <property type="component" value="Chromosome"/>
</dbReference>
<protein>
    <submittedName>
        <fullName evidence="5">Peptidyl-tRNA hydrolase-like protein</fullName>
    </submittedName>
</protein>
<dbReference type="STRING" id="1408281.Epro_0390"/>
<dbReference type="KEGG" id="epo:Epro_0390"/>
<keyword evidence="2" id="KW-0809">Transit peptide</keyword>
<organism evidence="5 6">
    <name type="scientific">Endomicrobium proavitum</name>
    <dbReference type="NCBI Taxonomy" id="1408281"/>
    <lineage>
        <taxon>Bacteria</taxon>
        <taxon>Pseudomonadati</taxon>
        <taxon>Elusimicrobiota</taxon>
        <taxon>Endomicrobiia</taxon>
        <taxon>Endomicrobiales</taxon>
        <taxon>Endomicrobiaceae</taxon>
        <taxon>Endomicrobium</taxon>
    </lineage>
</organism>
<dbReference type="AlphaFoldDB" id="A0A0G3WJU4"/>